<feature type="compositionally biased region" description="Acidic residues" evidence="1">
    <location>
        <begin position="21"/>
        <end position="44"/>
    </location>
</feature>
<dbReference type="HOGENOM" id="CLU_647190_0_0_1"/>
<evidence type="ECO:0000313" key="2">
    <source>
        <dbReference type="EMBL" id="EYE96109.1"/>
    </source>
</evidence>
<protein>
    <submittedName>
        <fullName evidence="2">Uncharacterized protein</fullName>
    </submittedName>
</protein>
<feature type="region of interest" description="Disordered" evidence="1">
    <location>
        <begin position="1"/>
        <end position="83"/>
    </location>
</feature>
<organism evidence="2 3">
    <name type="scientific">Aspergillus ruber (strain CBS 135680)</name>
    <dbReference type="NCBI Taxonomy" id="1388766"/>
    <lineage>
        <taxon>Eukaryota</taxon>
        <taxon>Fungi</taxon>
        <taxon>Dikarya</taxon>
        <taxon>Ascomycota</taxon>
        <taxon>Pezizomycotina</taxon>
        <taxon>Eurotiomycetes</taxon>
        <taxon>Eurotiomycetidae</taxon>
        <taxon>Eurotiales</taxon>
        <taxon>Aspergillaceae</taxon>
        <taxon>Aspergillus</taxon>
        <taxon>Aspergillus subgen. Aspergillus</taxon>
    </lineage>
</organism>
<proteinExistence type="predicted"/>
<dbReference type="GeneID" id="63695231"/>
<feature type="region of interest" description="Disordered" evidence="1">
    <location>
        <begin position="222"/>
        <end position="328"/>
    </location>
</feature>
<feature type="compositionally biased region" description="Polar residues" evidence="1">
    <location>
        <begin position="258"/>
        <end position="268"/>
    </location>
</feature>
<evidence type="ECO:0000313" key="3">
    <source>
        <dbReference type="Proteomes" id="UP000019804"/>
    </source>
</evidence>
<dbReference type="Proteomes" id="UP000019804">
    <property type="component" value="Unassembled WGS sequence"/>
</dbReference>
<feature type="compositionally biased region" description="Polar residues" evidence="1">
    <location>
        <begin position="228"/>
        <end position="238"/>
    </location>
</feature>
<feature type="compositionally biased region" description="Low complexity" evidence="1">
    <location>
        <begin position="66"/>
        <end position="76"/>
    </location>
</feature>
<evidence type="ECO:0000256" key="1">
    <source>
        <dbReference type="SAM" id="MobiDB-lite"/>
    </source>
</evidence>
<feature type="compositionally biased region" description="Low complexity" evidence="1">
    <location>
        <begin position="277"/>
        <end position="292"/>
    </location>
</feature>
<reference evidence="3" key="1">
    <citation type="journal article" date="2014" name="Nat. Commun.">
        <title>Genomic adaptations of the halophilic Dead Sea filamentous fungus Eurotium rubrum.</title>
        <authorList>
            <person name="Kis-Papo T."/>
            <person name="Weig A.R."/>
            <person name="Riley R."/>
            <person name="Persoh D."/>
            <person name="Salamov A."/>
            <person name="Sun H."/>
            <person name="Lipzen A."/>
            <person name="Wasser S.P."/>
            <person name="Rambold G."/>
            <person name="Grigoriev I.V."/>
            <person name="Nevo E."/>
        </authorList>
    </citation>
    <scope>NUCLEOTIDE SEQUENCE [LARGE SCALE GENOMIC DNA]</scope>
    <source>
        <strain evidence="3">CBS 135680</strain>
    </source>
</reference>
<gene>
    <name evidence="2" type="ORF">EURHEDRAFT_401764</name>
</gene>
<keyword evidence="3" id="KW-1185">Reference proteome</keyword>
<name>A0A017SHK8_ASPRC</name>
<sequence length="424" mass="47024">MRLARVKSEEEEDSKLHIVSEDDDDDDDEESSSEDDSDSEEEEVQNDRGNDTDTANTSITRPDEGTAPVTAPAPATEGEKEAAAITADPLDPVCMFGQSTIPENIQSTLDEWHKQHPRTVPPCSYRSGIPKQAWKVFDQNGNELPFSLFMIKRPIPYKITFISNEDGSGKLVSCRPYSPFQIFLTGWNGLAGYDEEACAVRLFARNLEDIVFTPGCFDKARRTKPEAVTTSAAANGTSTEKDTTKSHKRGRQRDGRTSDGSTTRSVQQKKPENNPISDPASENPSSNESSQSECEDIPARPTKRSRNSTSDAALPHPAAPPKTTSPNTKEVAFKLVSELSDATRCFPITECKSSRDLFAKARKFFRLLDEKLDVNVLSCRIPSKHERRYLFEGSQGEFNLLIHDVRNLQGVGAKTLIIEVKCME</sequence>
<dbReference type="EMBL" id="KK088419">
    <property type="protein sequence ID" value="EYE96109.1"/>
    <property type="molecule type" value="Genomic_DNA"/>
</dbReference>
<dbReference type="RefSeq" id="XP_040639797.1">
    <property type="nucleotide sequence ID" value="XM_040780107.1"/>
</dbReference>
<dbReference type="AlphaFoldDB" id="A0A017SHK8"/>
<dbReference type="OrthoDB" id="4450707at2759"/>
<accession>A0A017SHK8</accession>